<evidence type="ECO:0000259" key="1">
    <source>
        <dbReference type="SMART" id="SM01321"/>
    </source>
</evidence>
<evidence type="ECO:0000313" key="3">
    <source>
        <dbReference type="Proteomes" id="UP000295554"/>
    </source>
</evidence>
<name>A0A4R5LP85_9GAMM</name>
<dbReference type="SUPFAM" id="SSF143422">
    <property type="entry name" value="Transposase IS200-like"/>
    <property type="match status" value="1"/>
</dbReference>
<reference evidence="2 3" key="1">
    <citation type="submission" date="2019-03" db="EMBL/GenBank/DDBJ databases">
        <title>Seongchinamella monodicae gen. nov., sp. nov., a novel member of the Gammaproteobacteria isolated from a tidal mudflat of beach.</title>
        <authorList>
            <person name="Yang H.G."/>
            <person name="Kang J.W."/>
            <person name="Lee S.D."/>
        </authorList>
    </citation>
    <scope>NUCLEOTIDE SEQUENCE [LARGE SCALE GENOMIC DNA]</scope>
    <source>
        <strain evidence="2 3">GH4-78</strain>
    </source>
</reference>
<dbReference type="InterPro" id="IPR002686">
    <property type="entry name" value="Transposase_17"/>
</dbReference>
<dbReference type="AlphaFoldDB" id="A0A4R5LP85"/>
<dbReference type="InterPro" id="IPR036515">
    <property type="entry name" value="Transposase_17_sf"/>
</dbReference>
<dbReference type="Gene3D" id="3.30.70.1290">
    <property type="entry name" value="Transposase IS200-like"/>
    <property type="match status" value="1"/>
</dbReference>
<dbReference type="EMBL" id="SMSE01000004">
    <property type="protein sequence ID" value="TDG12192.1"/>
    <property type="molecule type" value="Genomic_DNA"/>
</dbReference>
<dbReference type="GO" id="GO:0004803">
    <property type="term" value="F:transposase activity"/>
    <property type="evidence" value="ECO:0007669"/>
    <property type="project" value="InterPro"/>
</dbReference>
<accession>A0A4R5LP85</accession>
<dbReference type="PANTHER" id="PTHR34322:SF2">
    <property type="entry name" value="TRANSPOSASE IS200-LIKE DOMAIN-CONTAINING PROTEIN"/>
    <property type="match status" value="1"/>
</dbReference>
<dbReference type="OrthoDB" id="9814067at2"/>
<dbReference type="Pfam" id="PF01797">
    <property type="entry name" value="Y1_Tnp"/>
    <property type="match status" value="1"/>
</dbReference>
<proteinExistence type="predicted"/>
<protein>
    <submittedName>
        <fullName evidence="2">Transposase</fullName>
    </submittedName>
</protein>
<sequence length="226" mass="25885">MARLRRYCPGGVPQHVIQRGNNRTACFAARDDLTTYAHYLDEAALAHGVAIHGWVFMTNHVHLLVTPQADDSLSKTIQSLGRRYVRYFNYKYRRTGSLFEGRFKSCIIEESRYLMACLRYIELNPVRAGMVNDPADYAWSSYQAHALGKHPTLWQPHPRYLGLGSSNSERQQRYRALVTSGLSDDLVADLRQSINQGLALGSEKFRREIETLGGRRQHFLKRGPRC</sequence>
<dbReference type="GO" id="GO:0003677">
    <property type="term" value="F:DNA binding"/>
    <property type="evidence" value="ECO:0007669"/>
    <property type="project" value="InterPro"/>
</dbReference>
<dbReference type="Proteomes" id="UP000295554">
    <property type="component" value="Unassembled WGS sequence"/>
</dbReference>
<feature type="domain" description="Transposase IS200-like" evidence="1">
    <location>
        <begin position="9"/>
        <end position="124"/>
    </location>
</feature>
<dbReference type="PANTHER" id="PTHR34322">
    <property type="entry name" value="TRANSPOSASE, Y1_TNP DOMAIN-CONTAINING"/>
    <property type="match status" value="1"/>
</dbReference>
<keyword evidence="3" id="KW-1185">Reference proteome</keyword>
<evidence type="ECO:0000313" key="2">
    <source>
        <dbReference type="EMBL" id="TDG12192.1"/>
    </source>
</evidence>
<organism evidence="2 3">
    <name type="scientific">Seongchinamella unica</name>
    <dbReference type="NCBI Taxonomy" id="2547392"/>
    <lineage>
        <taxon>Bacteria</taxon>
        <taxon>Pseudomonadati</taxon>
        <taxon>Pseudomonadota</taxon>
        <taxon>Gammaproteobacteria</taxon>
        <taxon>Cellvibrionales</taxon>
        <taxon>Halieaceae</taxon>
        <taxon>Seongchinamella</taxon>
    </lineage>
</organism>
<dbReference type="GO" id="GO:0006313">
    <property type="term" value="P:DNA transposition"/>
    <property type="evidence" value="ECO:0007669"/>
    <property type="project" value="InterPro"/>
</dbReference>
<comment type="caution">
    <text evidence="2">The sequence shown here is derived from an EMBL/GenBank/DDBJ whole genome shotgun (WGS) entry which is preliminary data.</text>
</comment>
<dbReference type="SMART" id="SM01321">
    <property type="entry name" value="Y1_Tnp"/>
    <property type="match status" value="1"/>
</dbReference>
<gene>
    <name evidence="2" type="ORF">E2F43_16010</name>
</gene>